<feature type="compositionally biased region" description="Low complexity" evidence="1">
    <location>
        <begin position="288"/>
        <end position="316"/>
    </location>
</feature>
<evidence type="ECO:0000313" key="4">
    <source>
        <dbReference type="Proteomes" id="UP000485058"/>
    </source>
</evidence>
<comment type="caution">
    <text evidence="3">The sequence shown here is derived from an EMBL/GenBank/DDBJ whole genome shotgun (WGS) entry which is preliminary data.</text>
</comment>
<keyword evidence="4" id="KW-1185">Reference proteome</keyword>
<keyword evidence="2" id="KW-1133">Transmembrane helix</keyword>
<evidence type="ECO:0000256" key="1">
    <source>
        <dbReference type="SAM" id="MobiDB-lite"/>
    </source>
</evidence>
<keyword evidence="2" id="KW-0472">Membrane</keyword>
<evidence type="ECO:0000313" key="3">
    <source>
        <dbReference type="EMBL" id="GFH07714.1"/>
    </source>
</evidence>
<gene>
    <name evidence="3" type="ORF">HaLaN_02553</name>
</gene>
<reference evidence="3 4" key="1">
    <citation type="submission" date="2020-02" db="EMBL/GenBank/DDBJ databases">
        <title>Draft genome sequence of Haematococcus lacustris strain NIES-144.</title>
        <authorList>
            <person name="Morimoto D."/>
            <person name="Nakagawa S."/>
            <person name="Yoshida T."/>
            <person name="Sawayama S."/>
        </authorList>
    </citation>
    <scope>NUCLEOTIDE SEQUENCE [LARGE SCALE GENOMIC DNA]</scope>
    <source>
        <strain evidence="3 4">NIES-144</strain>
    </source>
</reference>
<sequence length="418" mass="44451">MAAGCSASSKGHHRRVETTSLYVCAVRSAQCALLPTLNLEVGWHFLVWSAEAWYFDGERVLPQDVPSLAVSDVPVHDDFGASAAVAEAYIAVVSSALQPSQAALYYQSGPFACSPGGPSSVSPEMHALSELCAASVLLASWVHSTVDSHQRGWGVERGSVIHQPALLRNGRHLLGFDTHCHSPTSMLGLIVATVTLSAISIFLLVKVRLVRHKRYSSFPHVLLTSYRGRMLVAACTAASSLQYHHDNQLHTVARLYDMRWGGLHLALMLPGPYRPAILVPCHSPQASASTPPSALTSGGAAPAQGAPLLPGHPALARQPAGRRPGSGRCPGTQLFHPRRGGCSTPGGPSCAPQTFGAHPLWCQRLKPCRRPQHPAGHPDAALRQPCHGHLWLSPLTHGPAAAGRAWPSGPLHCTPSIF</sequence>
<dbReference type="EMBL" id="BLLF01000111">
    <property type="protein sequence ID" value="GFH07714.1"/>
    <property type="molecule type" value="Genomic_DNA"/>
</dbReference>
<feature type="non-terminal residue" evidence="3">
    <location>
        <position position="1"/>
    </location>
</feature>
<dbReference type="AlphaFoldDB" id="A0A699YLI9"/>
<feature type="region of interest" description="Disordered" evidence="1">
    <location>
        <begin position="288"/>
        <end position="347"/>
    </location>
</feature>
<evidence type="ECO:0000256" key="2">
    <source>
        <dbReference type="SAM" id="Phobius"/>
    </source>
</evidence>
<protein>
    <submittedName>
        <fullName evidence="3">Uncharacterized protein</fullName>
    </submittedName>
</protein>
<feature type="non-terminal residue" evidence="3">
    <location>
        <position position="418"/>
    </location>
</feature>
<proteinExistence type="predicted"/>
<feature type="transmembrane region" description="Helical" evidence="2">
    <location>
        <begin position="186"/>
        <end position="205"/>
    </location>
</feature>
<dbReference type="Proteomes" id="UP000485058">
    <property type="component" value="Unassembled WGS sequence"/>
</dbReference>
<organism evidence="3 4">
    <name type="scientific">Haematococcus lacustris</name>
    <name type="common">Green alga</name>
    <name type="synonym">Haematococcus pluvialis</name>
    <dbReference type="NCBI Taxonomy" id="44745"/>
    <lineage>
        <taxon>Eukaryota</taxon>
        <taxon>Viridiplantae</taxon>
        <taxon>Chlorophyta</taxon>
        <taxon>core chlorophytes</taxon>
        <taxon>Chlorophyceae</taxon>
        <taxon>CS clade</taxon>
        <taxon>Chlamydomonadales</taxon>
        <taxon>Haematococcaceae</taxon>
        <taxon>Haematococcus</taxon>
    </lineage>
</organism>
<keyword evidence="2" id="KW-0812">Transmembrane</keyword>
<accession>A0A699YLI9</accession>
<name>A0A699YLI9_HAELA</name>